<name>A0A7L7LAA5_9BACT</name>
<dbReference type="EMBL" id="CP055153">
    <property type="protein sequence ID" value="QMU29771.1"/>
    <property type="molecule type" value="Genomic_DNA"/>
</dbReference>
<gene>
    <name evidence="2" type="ORF">HUW48_17855</name>
</gene>
<dbReference type="Pfam" id="PF12680">
    <property type="entry name" value="SnoaL_2"/>
    <property type="match status" value="1"/>
</dbReference>
<keyword evidence="3" id="KW-1185">Reference proteome</keyword>
<dbReference type="PANTHER" id="PTHR41252:SF1">
    <property type="entry name" value="BLR2505 PROTEIN"/>
    <property type="match status" value="1"/>
</dbReference>
<organism evidence="2 3">
    <name type="scientific">Adhaeribacter radiodurans</name>
    <dbReference type="NCBI Taxonomy" id="2745197"/>
    <lineage>
        <taxon>Bacteria</taxon>
        <taxon>Pseudomonadati</taxon>
        <taxon>Bacteroidota</taxon>
        <taxon>Cytophagia</taxon>
        <taxon>Cytophagales</taxon>
        <taxon>Hymenobacteraceae</taxon>
        <taxon>Adhaeribacter</taxon>
    </lineage>
</organism>
<dbReference type="RefSeq" id="WP_182412231.1">
    <property type="nucleotide sequence ID" value="NZ_CP055153.1"/>
</dbReference>
<dbReference type="InterPro" id="IPR032710">
    <property type="entry name" value="NTF2-like_dom_sf"/>
</dbReference>
<dbReference type="SUPFAM" id="SSF54427">
    <property type="entry name" value="NTF2-like"/>
    <property type="match status" value="1"/>
</dbReference>
<protein>
    <submittedName>
        <fullName evidence="2">Nuclear transport factor 2 family protein</fullName>
    </submittedName>
</protein>
<dbReference type="Proteomes" id="UP000514509">
    <property type="component" value="Chromosome"/>
</dbReference>
<evidence type="ECO:0000313" key="2">
    <source>
        <dbReference type="EMBL" id="QMU29771.1"/>
    </source>
</evidence>
<feature type="domain" description="SnoaL-like" evidence="1">
    <location>
        <begin position="10"/>
        <end position="111"/>
    </location>
</feature>
<sequence>MTHPNEEMLQAAYAAFAQGDLAGYLKYCTENITFRVPGKNKVAATYTKEQFLSPFVSSFMELSNGTFRETVNGVVANDHRGVVLATHESERNGRKFKYDTAHIYRIKDGKLDSFEEYPADQYYFDEAWA</sequence>
<evidence type="ECO:0000313" key="3">
    <source>
        <dbReference type="Proteomes" id="UP000514509"/>
    </source>
</evidence>
<reference evidence="2 3" key="1">
    <citation type="submission" date="2020-08" db="EMBL/GenBank/DDBJ databases">
        <title>Adhaeribacter dokdonensis sp. nov., isolated from the rhizosphere of Elymus tsukushiensis, a plant native to the Dokdo Islands, Republic of Korea.</title>
        <authorList>
            <person name="Ghim S.Y."/>
        </authorList>
    </citation>
    <scope>NUCLEOTIDE SEQUENCE [LARGE SCALE GENOMIC DNA]</scope>
    <source>
        <strain evidence="2 3">KUDC8001</strain>
    </source>
</reference>
<dbReference type="InterPro" id="IPR037401">
    <property type="entry name" value="SnoaL-like"/>
</dbReference>
<proteinExistence type="predicted"/>
<accession>A0A7L7LAA5</accession>
<evidence type="ECO:0000259" key="1">
    <source>
        <dbReference type="Pfam" id="PF12680"/>
    </source>
</evidence>
<dbReference type="AlphaFoldDB" id="A0A7L7LAA5"/>
<dbReference type="KEGG" id="add:HUW48_17855"/>
<dbReference type="Gene3D" id="3.10.450.50">
    <property type="match status" value="1"/>
</dbReference>
<dbReference type="PANTHER" id="PTHR41252">
    <property type="entry name" value="BLR2505 PROTEIN"/>
    <property type="match status" value="1"/>
</dbReference>